<dbReference type="InterPro" id="IPR036691">
    <property type="entry name" value="Endo/exonu/phosph_ase_sf"/>
</dbReference>
<evidence type="ECO:0000313" key="2">
    <source>
        <dbReference type="Proteomes" id="UP001458880"/>
    </source>
</evidence>
<protein>
    <recommendedName>
        <fullName evidence="3">Craniofacial development protein 2-like</fullName>
    </recommendedName>
</protein>
<accession>A0AAW1NJI4</accession>
<keyword evidence="2" id="KW-1185">Reference proteome</keyword>
<reference evidence="1 2" key="1">
    <citation type="journal article" date="2024" name="BMC Genomics">
        <title>De novo assembly and annotation of Popillia japonica's genome with initial clues to its potential as an invasive pest.</title>
        <authorList>
            <person name="Cucini C."/>
            <person name="Boschi S."/>
            <person name="Funari R."/>
            <person name="Cardaioli E."/>
            <person name="Iannotti N."/>
            <person name="Marturano G."/>
            <person name="Paoli F."/>
            <person name="Bruttini M."/>
            <person name="Carapelli A."/>
            <person name="Frati F."/>
            <person name="Nardi F."/>
        </authorList>
    </citation>
    <scope>NUCLEOTIDE SEQUENCE [LARGE SCALE GENOMIC DNA]</scope>
    <source>
        <strain evidence="1">DMR45628</strain>
    </source>
</reference>
<evidence type="ECO:0008006" key="3">
    <source>
        <dbReference type="Google" id="ProtNLM"/>
    </source>
</evidence>
<dbReference type="AlphaFoldDB" id="A0AAW1NJI4"/>
<proteinExistence type="predicted"/>
<name>A0AAW1NJI4_POPJA</name>
<sequence>MSEKYPNDSWIVGGDFNGRVGILNQYEQETLSANINPQRTTRDSIMNSKGKKLIAEDIMEKHGIIIMELLWN</sequence>
<gene>
    <name evidence="1" type="ORF">QE152_g330</name>
</gene>
<dbReference type="Gene3D" id="3.60.10.10">
    <property type="entry name" value="Endonuclease/exonuclease/phosphatase"/>
    <property type="match status" value="1"/>
</dbReference>
<comment type="caution">
    <text evidence="1">The sequence shown here is derived from an EMBL/GenBank/DDBJ whole genome shotgun (WGS) entry which is preliminary data.</text>
</comment>
<organism evidence="1 2">
    <name type="scientific">Popillia japonica</name>
    <name type="common">Japanese beetle</name>
    <dbReference type="NCBI Taxonomy" id="7064"/>
    <lineage>
        <taxon>Eukaryota</taxon>
        <taxon>Metazoa</taxon>
        <taxon>Ecdysozoa</taxon>
        <taxon>Arthropoda</taxon>
        <taxon>Hexapoda</taxon>
        <taxon>Insecta</taxon>
        <taxon>Pterygota</taxon>
        <taxon>Neoptera</taxon>
        <taxon>Endopterygota</taxon>
        <taxon>Coleoptera</taxon>
        <taxon>Polyphaga</taxon>
        <taxon>Scarabaeiformia</taxon>
        <taxon>Scarabaeidae</taxon>
        <taxon>Rutelinae</taxon>
        <taxon>Popillia</taxon>
    </lineage>
</organism>
<dbReference type="EMBL" id="JASPKY010000002">
    <property type="protein sequence ID" value="KAK9759000.1"/>
    <property type="molecule type" value="Genomic_DNA"/>
</dbReference>
<dbReference type="Proteomes" id="UP001458880">
    <property type="component" value="Unassembled WGS sequence"/>
</dbReference>
<evidence type="ECO:0000313" key="1">
    <source>
        <dbReference type="EMBL" id="KAK9759000.1"/>
    </source>
</evidence>